<name>A0AAN8NTD3_POLSC</name>
<proteinExistence type="predicted"/>
<organism evidence="2 3">
    <name type="scientific">Polyplax serrata</name>
    <name type="common">Common mouse louse</name>
    <dbReference type="NCBI Taxonomy" id="468196"/>
    <lineage>
        <taxon>Eukaryota</taxon>
        <taxon>Metazoa</taxon>
        <taxon>Ecdysozoa</taxon>
        <taxon>Arthropoda</taxon>
        <taxon>Hexapoda</taxon>
        <taxon>Insecta</taxon>
        <taxon>Pterygota</taxon>
        <taxon>Neoptera</taxon>
        <taxon>Paraneoptera</taxon>
        <taxon>Psocodea</taxon>
        <taxon>Troctomorpha</taxon>
        <taxon>Phthiraptera</taxon>
        <taxon>Anoplura</taxon>
        <taxon>Polyplacidae</taxon>
        <taxon>Polyplax</taxon>
    </lineage>
</organism>
<dbReference type="EMBL" id="JAWJWE010000037">
    <property type="protein sequence ID" value="KAK6626163.1"/>
    <property type="molecule type" value="Genomic_DNA"/>
</dbReference>
<gene>
    <name evidence="2" type="ORF">RUM43_006469</name>
</gene>
<dbReference type="AlphaFoldDB" id="A0AAN8NTD3"/>
<evidence type="ECO:0000256" key="1">
    <source>
        <dbReference type="SAM" id="MobiDB-lite"/>
    </source>
</evidence>
<feature type="region of interest" description="Disordered" evidence="1">
    <location>
        <begin position="1"/>
        <end position="30"/>
    </location>
</feature>
<dbReference type="Proteomes" id="UP001372834">
    <property type="component" value="Unassembled WGS sequence"/>
</dbReference>
<sequence>MIVGPNKFSFDPAQPPSPPPPPPPPSTNTKAQEIDFGVEVVAATTGASVATSVLAGTSSAETATTFPYPVVAPVVSKLDGFRSFPCYPRSEKVVEFHYTVESEYLRKKYKIITYK</sequence>
<evidence type="ECO:0000313" key="2">
    <source>
        <dbReference type="EMBL" id="KAK6626163.1"/>
    </source>
</evidence>
<feature type="compositionally biased region" description="Pro residues" evidence="1">
    <location>
        <begin position="13"/>
        <end position="26"/>
    </location>
</feature>
<reference evidence="2 3" key="1">
    <citation type="submission" date="2023-10" db="EMBL/GenBank/DDBJ databases">
        <title>Genomes of two closely related lineages of the louse Polyplax serrata with different host specificities.</title>
        <authorList>
            <person name="Martinu J."/>
            <person name="Tarabai H."/>
            <person name="Stefka J."/>
            <person name="Hypsa V."/>
        </authorList>
    </citation>
    <scope>NUCLEOTIDE SEQUENCE [LARGE SCALE GENOMIC DNA]</scope>
    <source>
        <strain evidence="2">HR10_N</strain>
    </source>
</reference>
<protein>
    <submittedName>
        <fullName evidence="2">Uncharacterized protein</fullName>
    </submittedName>
</protein>
<accession>A0AAN8NTD3</accession>
<comment type="caution">
    <text evidence="2">The sequence shown here is derived from an EMBL/GenBank/DDBJ whole genome shotgun (WGS) entry which is preliminary data.</text>
</comment>
<evidence type="ECO:0000313" key="3">
    <source>
        <dbReference type="Proteomes" id="UP001372834"/>
    </source>
</evidence>